<evidence type="ECO:0000256" key="11">
    <source>
        <dbReference type="ARBA" id="ARBA00023304"/>
    </source>
</evidence>
<dbReference type="GO" id="GO:0052655">
    <property type="term" value="F:L-valine-2-oxoglutarate transaminase activity"/>
    <property type="evidence" value="ECO:0007669"/>
    <property type="project" value="RHEA"/>
</dbReference>
<protein>
    <recommendedName>
        <fullName evidence="16">Branched-chain-amino-acid aminotransferase</fullName>
        <shortName evidence="16">BCAT</shortName>
        <ecNumber evidence="16">2.6.1.42</ecNumber>
    </recommendedName>
</protein>
<evidence type="ECO:0000256" key="9">
    <source>
        <dbReference type="ARBA" id="ARBA00022679"/>
    </source>
</evidence>
<evidence type="ECO:0000256" key="3">
    <source>
        <dbReference type="ARBA" id="ARBA00004824"/>
    </source>
</evidence>
<dbReference type="PANTHER" id="PTHR42743">
    <property type="entry name" value="AMINO-ACID AMINOTRANSFERASE"/>
    <property type="match status" value="1"/>
</dbReference>
<comment type="pathway">
    <text evidence="5 16">Amino-acid biosynthesis; L-leucine biosynthesis; L-leucine from 3-methyl-2-oxobutanoate: step 4/4.</text>
</comment>
<keyword evidence="7 16" id="KW-0032">Aminotransferase</keyword>
<dbReference type="AlphaFoldDB" id="Q702C0"/>
<dbReference type="GO" id="GO:0052654">
    <property type="term" value="F:L-leucine-2-oxoglutarate transaminase activity"/>
    <property type="evidence" value="ECO:0007669"/>
    <property type="project" value="RHEA"/>
</dbReference>
<name>Q702C0_9CREN</name>
<dbReference type="UniPathway" id="UPA00047">
    <property type="reaction ID" value="UER00058"/>
</dbReference>
<evidence type="ECO:0000256" key="7">
    <source>
        <dbReference type="ARBA" id="ARBA00022576"/>
    </source>
</evidence>
<dbReference type="InterPro" id="IPR005785">
    <property type="entry name" value="B_amino_transI"/>
</dbReference>
<reference evidence="17" key="1">
    <citation type="journal article" date="2004" name="Environ. Microbiol.">
        <title>Characterization of Large-Insert DNA Libraries from Soil for Environmental Genomic Studies of Archaea.</title>
        <authorList>
            <person name="Treusch A.H."/>
            <person name="Kletzin A."/>
            <person name="Raddatz G."/>
            <person name="Ochsenreiter T."/>
            <person name="Quaiser A."/>
            <person name="Meurer G."/>
            <person name="Schuster S.C."/>
            <person name="Schleper C."/>
        </authorList>
    </citation>
    <scope>NUCLEOTIDE SEQUENCE</scope>
</reference>
<dbReference type="EC" id="2.6.1.42" evidence="16"/>
<dbReference type="InterPro" id="IPR001544">
    <property type="entry name" value="Aminotrans_IV"/>
</dbReference>
<dbReference type="InterPro" id="IPR033939">
    <property type="entry name" value="BCAT_family"/>
</dbReference>
<organism evidence="17">
    <name type="scientific">uncultured crenarchaeote</name>
    <dbReference type="NCBI Taxonomy" id="29281"/>
    <lineage>
        <taxon>Archaea</taxon>
        <taxon>Thermoproteota</taxon>
        <taxon>environmental samples</taxon>
    </lineage>
</organism>
<evidence type="ECO:0000256" key="6">
    <source>
        <dbReference type="ARBA" id="ARBA00009320"/>
    </source>
</evidence>
<dbReference type="InterPro" id="IPR036038">
    <property type="entry name" value="Aminotransferase-like"/>
</dbReference>
<evidence type="ECO:0000256" key="4">
    <source>
        <dbReference type="ARBA" id="ARBA00004931"/>
    </source>
</evidence>
<dbReference type="PROSITE" id="PS00770">
    <property type="entry name" value="AA_TRANSFER_CLASS_4"/>
    <property type="match status" value="1"/>
</dbReference>
<dbReference type="NCBIfam" id="TIGR01122">
    <property type="entry name" value="ilvE_I"/>
    <property type="match status" value="1"/>
</dbReference>
<evidence type="ECO:0000256" key="12">
    <source>
        <dbReference type="ARBA" id="ARBA00048212"/>
    </source>
</evidence>
<dbReference type="GO" id="GO:0009099">
    <property type="term" value="P:L-valine biosynthetic process"/>
    <property type="evidence" value="ECO:0007669"/>
    <property type="project" value="UniProtKB-UniPathway"/>
</dbReference>
<gene>
    <name evidence="16" type="primary">ilvE</name>
</gene>
<dbReference type="Pfam" id="PF01063">
    <property type="entry name" value="Aminotran_4"/>
    <property type="match status" value="1"/>
</dbReference>
<dbReference type="UniPathway" id="UPA00048">
    <property type="reaction ID" value="UER00073"/>
</dbReference>
<dbReference type="InterPro" id="IPR043131">
    <property type="entry name" value="BCAT-like_N"/>
</dbReference>
<dbReference type="PANTHER" id="PTHR42743:SF11">
    <property type="entry name" value="AMINODEOXYCHORISMATE LYASE"/>
    <property type="match status" value="1"/>
</dbReference>
<evidence type="ECO:0000256" key="14">
    <source>
        <dbReference type="ARBA" id="ARBA00049229"/>
    </source>
</evidence>
<keyword evidence="11 16" id="KW-0100">Branched-chain amino acid biosynthesis</keyword>
<comment type="pathway">
    <text evidence="3 16">Amino-acid biosynthesis; L-isoleucine biosynthesis; L-isoleucine from 2-oxobutanoate: step 4/4.</text>
</comment>
<keyword evidence="8 16" id="KW-0028">Amino-acid biosynthesis</keyword>
<dbReference type="InterPro" id="IPR043132">
    <property type="entry name" value="BCAT-like_C"/>
</dbReference>
<evidence type="ECO:0000256" key="1">
    <source>
        <dbReference type="ARBA" id="ARBA00001933"/>
    </source>
</evidence>
<comment type="pathway">
    <text evidence="4 16">Amino-acid biosynthesis; L-valine biosynthesis; L-valine from pyruvate: step 4/4.</text>
</comment>
<evidence type="ECO:0000313" key="17">
    <source>
        <dbReference type="EMBL" id="CAF28704.1"/>
    </source>
</evidence>
<dbReference type="GO" id="GO:0009098">
    <property type="term" value="P:L-leucine biosynthetic process"/>
    <property type="evidence" value="ECO:0007669"/>
    <property type="project" value="UniProtKB-UniPathway"/>
</dbReference>
<comment type="function">
    <text evidence="2 16">Acts on leucine, isoleucine and valine.</text>
</comment>
<evidence type="ECO:0000256" key="10">
    <source>
        <dbReference type="ARBA" id="ARBA00022898"/>
    </source>
</evidence>
<dbReference type="FunFam" id="3.20.10.10:FF:000002">
    <property type="entry name" value="D-alanine aminotransferase"/>
    <property type="match status" value="1"/>
</dbReference>
<proteinExistence type="inferred from homology"/>
<comment type="catalytic activity">
    <reaction evidence="12 16">
        <text>L-valine + 2-oxoglutarate = 3-methyl-2-oxobutanoate + L-glutamate</text>
        <dbReference type="Rhea" id="RHEA:24813"/>
        <dbReference type="ChEBI" id="CHEBI:11851"/>
        <dbReference type="ChEBI" id="CHEBI:16810"/>
        <dbReference type="ChEBI" id="CHEBI:29985"/>
        <dbReference type="ChEBI" id="CHEBI:57762"/>
        <dbReference type="EC" id="2.6.1.42"/>
    </reaction>
</comment>
<dbReference type="InterPro" id="IPR018300">
    <property type="entry name" value="Aminotrans_IV_CS"/>
</dbReference>
<evidence type="ECO:0000256" key="2">
    <source>
        <dbReference type="ARBA" id="ARBA00003109"/>
    </source>
</evidence>
<sequence>MNNKGKIWMDGEFVEWNNAKIHILTHAMHYGTAVFEGIRCYDTKNGPAIFRLKDHVRRLANSCKMYHMTIQFSEKDLADAIVQTVRVNNVKECYIRPLCYYGYGKMGVNPLPNKVSASIALWDWEDHIKTEENKGMRVIVSSWTRIDSRSLPMHAKATANYANSALARIEAIKSGADEAIMLNMSGMVVEGTAENIFLVRDNTLITPPLSSGALDGITRSTVLSIAQDLGVRSQICDITRDEMYYADEVFLTGTAAGIKSIGEIDKIIIANGKVGKIAAQLQDSYYQIVHGEIAKFDKWLTYVN</sequence>
<comment type="similarity">
    <text evidence="6 15">Belongs to the class-IV pyridoxal-phosphate-dependent aminotransferase family.</text>
</comment>
<dbReference type="UniPathway" id="UPA00049">
    <property type="reaction ID" value="UER00062"/>
</dbReference>
<evidence type="ECO:0000256" key="16">
    <source>
        <dbReference type="RuleBase" id="RU364094"/>
    </source>
</evidence>
<keyword evidence="10 16" id="KW-0663">Pyridoxal phosphate</keyword>
<dbReference type="SUPFAM" id="SSF56752">
    <property type="entry name" value="D-aminoacid aminotransferase-like PLP-dependent enzymes"/>
    <property type="match status" value="1"/>
</dbReference>
<evidence type="ECO:0000256" key="13">
    <source>
        <dbReference type="ARBA" id="ARBA00048798"/>
    </source>
</evidence>
<dbReference type="NCBIfam" id="NF005146">
    <property type="entry name" value="PRK06606.1"/>
    <property type="match status" value="1"/>
</dbReference>
<dbReference type="Gene3D" id="3.30.470.10">
    <property type="match status" value="1"/>
</dbReference>
<evidence type="ECO:0000256" key="15">
    <source>
        <dbReference type="RuleBase" id="RU004106"/>
    </source>
</evidence>
<evidence type="ECO:0000256" key="5">
    <source>
        <dbReference type="ARBA" id="ARBA00005072"/>
    </source>
</evidence>
<dbReference type="GO" id="GO:0052656">
    <property type="term" value="F:L-isoleucine-2-oxoglutarate transaminase activity"/>
    <property type="evidence" value="ECO:0007669"/>
    <property type="project" value="RHEA"/>
</dbReference>
<keyword evidence="9 16" id="KW-0808">Transferase</keyword>
<dbReference type="EMBL" id="AJ627421">
    <property type="protein sequence ID" value="CAF28704.1"/>
    <property type="molecule type" value="Genomic_DNA"/>
</dbReference>
<comment type="catalytic activity">
    <reaction evidence="14 16">
        <text>L-leucine + 2-oxoglutarate = 4-methyl-2-oxopentanoate + L-glutamate</text>
        <dbReference type="Rhea" id="RHEA:18321"/>
        <dbReference type="ChEBI" id="CHEBI:16810"/>
        <dbReference type="ChEBI" id="CHEBI:17865"/>
        <dbReference type="ChEBI" id="CHEBI:29985"/>
        <dbReference type="ChEBI" id="CHEBI:57427"/>
        <dbReference type="EC" id="2.6.1.42"/>
    </reaction>
</comment>
<comment type="cofactor">
    <cofactor evidence="1 16">
        <name>pyridoxal 5'-phosphate</name>
        <dbReference type="ChEBI" id="CHEBI:597326"/>
    </cofactor>
</comment>
<dbReference type="Gene3D" id="3.20.10.10">
    <property type="entry name" value="D-amino Acid Aminotransferase, subunit A, domain 2"/>
    <property type="match status" value="1"/>
</dbReference>
<evidence type="ECO:0000256" key="8">
    <source>
        <dbReference type="ARBA" id="ARBA00022605"/>
    </source>
</evidence>
<accession>Q702C0</accession>
<dbReference type="CDD" id="cd01557">
    <property type="entry name" value="BCAT_beta_family"/>
    <property type="match status" value="1"/>
</dbReference>
<dbReference type="GO" id="GO:0009097">
    <property type="term" value="P:isoleucine biosynthetic process"/>
    <property type="evidence" value="ECO:0007669"/>
    <property type="project" value="UniProtKB-UniPathway"/>
</dbReference>
<dbReference type="InterPro" id="IPR050571">
    <property type="entry name" value="Class-IV_PLP-Dep_Aminotrnsfr"/>
</dbReference>
<comment type="catalytic activity">
    <reaction evidence="13 16">
        <text>L-isoleucine + 2-oxoglutarate = (S)-3-methyl-2-oxopentanoate + L-glutamate</text>
        <dbReference type="Rhea" id="RHEA:24801"/>
        <dbReference type="ChEBI" id="CHEBI:16810"/>
        <dbReference type="ChEBI" id="CHEBI:29985"/>
        <dbReference type="ChEBI" id="CHEBI:35146"/>
        <dbReference type="ChEBI" id="CHEBI:58045"/>
        <dbReference type="EC" id="2.6.1.42"/>
    </reaction>
</comment>